<dbReference type="eggNOG" id="KOG1565">
    <property type="taxonomic scope" value="Eukaryota"/>
</dbReference>
<protein>
    <recommendedName>
        <fullName evidence="6">Peptidase M10 metallopeptidase domain-containing protein</fullName>
    </recommendedName>
</protein>
<dbReference type="SMART" id="SM00120">
    <property type="entry name" value="HX"/>
    <property type="match status" value="1"/>
</dbReference>
<dbReference type="InterPro" id="IPR018486">
    <property type="entry name" value="Hemopexin_CS"/>
</dbReference>
<evidence type="ECO:0008006" key="6">
    <source>
        <dbReference type="Google" id="ProtNLM"/>
    </source>
</evidence>
<dbReference type="EMBL" id="GL202879">
    <property type="protein sequence ID" value="EFB12834.1"/>
    <property type="molecule type" value="Genomic_DNA"/>
</dbReference>
<name>D2I8R5_AILME</name>
<reference evidence="5" key="1">
    <citation type="journal article" date="2010" name="Nature">
        <title>The sequence and de novo assembly of the giant panda genome.</title>
        <authorList>
            <person name="Li R."/>
            <person name="Fan W."/>
            <person name="Tian G."/>
            <person name="Zhu H."/>
            <person name="He L."/>
            <person name="Cai J."/>
            <person name="Huang Q."/>
            <person name="Cai Q."/>
            <person name="Li B."/>
            <person name="Bai Y."/>
            <person name="Zhang Z."/>
            <person name="Zhang Y."/>
            <person name="Wang W."/>
            <person name="Li J."/>
            <person name="Wei F."/>
            <person name="Li H."/>
            <person name="Jian M."/>
            <person name="Li J."/>
            <person name="Zhang Z."/>
            <person name="Nielsen R."/>
            <person name="Li D."/>
            <person name="Gu W."/>
            <person name="Yang Z."/>
            <person name="Xuan Z."/>
            <person name="Ryder O.A."/>
            <person name="Leung F.C."/>
            <person name="Zhou Y."/>
            <person name="Cao J."/>
            <person name="Sun X."/>
            <person name="Fu Y."/>
            <person name="Fang X."/>
            <person name="Guo X."/>
            <person name="Wang B."/>
            <person name="Hou R."/>
            <person name="Shen F."/>
            <person name="Mu B."/>
            <person name="Ni P."/>
            <person name="Lin R."/>
            <person name="Qian W."/>
            <person name="Wang G."/>
            <person name="Yu C."/>
            <person name="Nie W."/>
            <person name="Wang J."/>
            <person name="Wu Z."/>
            <person name="Liang H."/>
            <person name="Min J."/>
            <person name="Wu Q."/>
            <person name="Cheng S."/>
            <person name="Ruan J."/>
            <person name="Wang M."/>
            <person name="Shi Z."/>
            <person name="Wen M."/>
            <person name="Liu B."/>
            <person name="Ren X."/>
            <person name="Zheng H."/>
            <person name="Dong D."/>
            <person name="Cook K."/>
            <person name="Shan G."/>
            <person name="Zhang H."/>
            <person name="Kosiol C."/>
            <person name="Xie X."/>
            <person name="Lu Z."/>
            <person name="Zheng H."/>
            <person name="Li Y."/>
            <person name="Steiner C.C."/>
            <person name="Lam T.T."/>
            <person name="Lin S."/>
            <person name="Zhang Q."/>
            <person name="Li G."/>
            <person name="Tian J."/>
            <person name="Gong T."/>
            <person name="Liu H."/>
            <person name="Zhang D."/>
            <person name="Fang L."/>
            <person name="Ye C."/>
            <person name="Zhang J."/>
            <person name="Hu W."/>
            <person name="Xu A."/>
            <person name="Ren Y."/>
            <person name="Zhang G."/>
            <person name="Bruford M.W."/>
            <person name="Li Q."/>
            <person name="Ma L."/>
            <person name="Guo Y."/>
            <person name="An N."/>
            <person name="Hu Y."/>
            <person name="Zheng Y."/>
            <person name="Shi Y."/>
            <person name="Li Z."/>
            <person name="Liu Q."/>
            <person name="Chen Y."/>
            <person name="Zhao J."/>
            <person name="Qu N."/>
            <person name="Zhao S."/>
            <person name="Tian F."/>
            <person name="Wang X."/>
            <person name="Wang H."/>
            <person name="Xu L."/>
            <person name="Liu X."/>
            <person name="Vinar T."/>
            <person name="Wang Y."/>
            <person name="Lam T.W."/>
            <person name="Yiu S.M."/>
            <person name="Liu S."/>
            <person name="Zhang H."/>
            <person name="Li D."/>
            <person name="Huang Y."/>
            <person name="Wang X."/>
            <person name="Yang G."/>
            <person name="Jiang Z."/>
            <person name="Wang J."/>
            <person name="Qin N."/>
            <person name="Li L."/>
            <person name="Li J."/>
            <person name="Bolund L."/>
            <person name="Kristiansen K."/>
            <person name="Wong G.K."/>
            <person name="Olson M."/>
            <person name="Zhang X."/>
            <person name="Li S."/>
            <person name="Yang H."/>
            <person name="Wang J."/>
            <person name="Wang J."/>
        </authorList>
    </citation>
    <scope>NUCLEOTIDE SEQUENCE [LARGE SCALE GENOMIC DNA]</scope>
</reference>
<dbReference type="CDD" id="cd00094">
    <property type="entry name" value="HX"/>
    <property type="match status" value="1"/>
</dbReference>
<feature type="repeat" description="Hemopexin" evidence="4">
    <location>
        <begin position="60"/>
        <end position="85"/>
    </location>
</feature>
<evidence type="ECO:0000256" key="1">
    <source>
        <dbReference type="ARBA" id="ARBA00022729"/>
    </source>
</evidence>
<evidence type="ECO:0000256" key="4">
    <source>
        <dbReference type="PROSITE-ProRule" id="PRU01011"/>
    </source>
</evidence>
<dbReference type="InParanoid" id="D2I8R5"/>
<evidence type="ECO:0000256" key="2">
    <source>
        <dbReference type="ARBA" id="ARBA00022737"/>
    </source>
</evidence>
<dbReference type="PROSITE" id="PS00024">
    <property type="entry name" value="HEMOPEXIN"/>
    <property type="match status" value="1"/>
</dbReference>
<feature type="non-terminal residue" evidence="5">
    <location>
        <position position="1"/>
    </location>
</feature>
<accession>D2I8R5</accession>
<dbReference type="Gene3D" id="2.110.10.10">
    <property type="entry name" value="Hemopexin-like domain"/>
    <property type="match status" value="1"/>
</dbReference>
<evidence type="ECO:0000256" key="3">
    <source>
        <dbReference type="ARBA" id="ARBA00023157"/>
    </source>
</evidence>
<feature type="non-terminal residue" evidence="5">
    <location>
        <position position="85"/>
    </location>
</feature>
<dbReference type="InterPro" id="IPR036375">
    <property type="entry name" value="Hemopexin-like_dom_sf"/>
</dbReference>
<dbReference type="InterPro" id="IPR000585">
    <property type="entry name" value="Hemopexin-like_dom"/>
</dbReference>
<sequence>FYLISSFWPSLPSGLDAAYEETSKDIVFVFKGNQFWAIRGTEAQAGYPKSIHTLGFPSTFRKIDAAVFDKEKKKTYFFVGDKYWQ</sequence>
<dbReference type="HOGENOM" id="CLU_015489_6_0_1"/>
<organism evidence="5">
    <name type="scientific">Ailuropoda melanoleuca</name>
    <name type="common">Giant panda</name>
    <dbReference type="NCBI Taxonomy" id="9646"/>
    <lineage>
        <taxon>Eukaryota</taxon>
        <taxon>Metazoa</taxon>
        <taxon>Chordata</taxon>
        <taxon>Craniata</taxon>
        <taxon>Vertebrata</taxon>
        <taxon>Euteleostomi</taxon>
        <taxon>Mammalia</taxon>
        <taxon>Eutheria</taxon>
        <taxon>Laurasiatheria</taxon>
        <taxon>Carnivora</taxon>
        <taxon>Caniformia</taxon>
        <taxon>Ursidae</taxon>
        <taxon>Ailuropoda</taxon>
    </lineage>
</organism>
<keyword evidence="1" id="KW-0732">Signal</keyword>
<gene>
    <name evidence="5" type="ORF">PANDA_022512</name>
</gene>
<dbReference type="SUPFAM" id="SSF50923">
    <property type="entry name" value="Hemopexin-like domain"/>
    <property type="match status" value="1"/>
</dbReference>
<dbReference type="AlphaFoldDB" id="D2I8R5"/>
<dbReference type="Pfam" id="PF00045">
    <property type="entry name" value="Hemopexin"/>
    <property type="match status" value="2"/>
</dbReference>
<keyword evidence="2" id="KW-0677">Repeat</keyword>
<proteinExistence type="predicted"/>
<dbReference type="InterPro" id="IPR018487">
    <property type="entry name" value="Hemopexin-like_repeat"/>
</dbReference>
<evidence type="ECO:0000313" key="5">
    <source>
        <dbReference type="EMBL" id="EFB12834.1"/>
    </source>
</evidence>
<dbReference type="STRING" id="9646.ENSAMEP00000008284"/>
<keyword evidence="3" id="KW-1015">Disulfide bond</keyword>
<dbReference type="PROSITE" id="PS51642">
    <property type="entry name" value="HEMOPEXIN_2"/>
    <property type="match status" value="2"/>
</dbReference>
<feature type="repeat" description="Hemopexin" evidence="4">
    <location>
        <begin position="12"/>
        <end position="58"/>
    </location>
</feature>